<gene>
    <name evidence="1" type="ORF">Sru01_24660</name>
</gene>
<sequence length="95" mass="10940">MTARVTEGYAYHGPHVLPAGATAERVQWRPLRPRGERHRVLRWTCRCRSTVYYLVAGGGQMHIRRTGPGGRVETDRMRHVHALELWRRLLLGDAV</sequence>
<proteinExistence type="predicted"/>
<dbReference type="RefSeq" id="WP_203984397.1">
    <property type="nucleotide sequence ID" value="NZ_BOOU01000036.1"/>
</dbReference>
<organism evidence="1 2">
    <name type="scientific">Sphaerisporangium rufum</name>
    <dbReference type="NCBI Taxonomy" id="1381558"/>
    <lineage>
        <taxon>Bacteria</taxon>
        <taxon>Bacillati</taxon>
        <taxon>Actinomycetota</taxon>
        <taxon>Actinomycetes</taxon>
        <taxon>Streptosporangiales</taxon>
        <taxon>Streptosporangiaceae</taxon>
        <taxon>Sphaerisporangium</taxon>
    </lineage>
</organism>
<reference evidence="1" key="1">
    <citation type="submission" date="2021-01" db="EMBL/GenBank/DDBJ databases">
        <title>Whole genome shotgun sequence of Sphaerisporangium rufum NBRC 109079.</title>
        <authorList>
            <person name="Komaki H."/>
            <person name="Tamura T."/>
        </authorList>
    </citation>
    <scope>NUCLEOTIDE SEQUENCE</scope>
    <source>
        <strain evidence="1">NBRC 109079</strain>
    </source>
</reference>
<accession>A0A919R0E4</accession>
<dbReference type="AlphaFoldDB" id="A0A919R0E4"/>
<evidence type="ECO:0000313" key="2">
    <source>
        <dbReference type="Proteomes" id="UP000655287"/>
    </source>
</evidence>
<dbReference type="Proteomes" id="UP000655287">
    <property type="component" value="Unassembled WGS sequence"/>
</dbReference>
<evidence type="ECO:0000313" key="1">
    <source>
        <dbReference type="EMBL" id="GII77484.1"/>
    </source>
</evidence>
<protein>
    <submittedName>
        <fullName evidence="1">Uncharacterized protein</fullName>
    </submittedName>
</protein>
<name>A0A919R0E4_9ACTN</name>
<dbReference type="EMBL" id="BOOU01000036">
    <property type="protein sequence ID" value="GII77484.1"/>
    <property type="molecule type" value="Genomic_DNA"/>
</dbReference>
<keyword evidence="2" id="KW-1185">Reference proteome</keyword>
<comment type="caution">
    <text evidence="1">The sequence shown here is derived from an EMBL/GenBank/DDBJ whole genome shotgun (WGS) entry which is preliminary data.</text>
</comment>